<accession>A0A6G6GK37</accession>
<organism evidence="3 4">
    <name type="scientific">Rasiella rasia</name>
    <dbReference type="NCBI Taxonomy" id="2744027"/>
    <lineage>
        <taxon>Bacteria</taxon>
        <taxon>Pseudomonadati</taxon>
        <taxon>Bacteroidota</taxon>
        <taxon>Flavobacteriia</taxon>
        <taxon>Flavobacteriales</taxon>
        <taxon>Flavobacteriaceae</taxon>
        <taxon>Rasiella</taxon>
    </lineage>
</organism>
<evidence type="ECO:0000256" key="2">
    <source>
        <dbReference type="SAM" id="SignalP"/>
    </source>
</evidence>
<dbReference type="EMBL" id="CP049057">
    <property type="protein sequence ID" value="QIE58887.1"/>
    <property type="molecule type" value="Genomic_DNA"/>
</dbReference>
<feature type="chain" id="PRO_5026296762" evidence="2">
    <location>
        <begin position="21"/>
        <end position="303"/>
    </location>
</feature>
<evidence type="ECO:0000313" key="3">
    <source>
        <dbReference type="EMBL" id="QIE58887.1"/>
    </source>
</evidence>
<dbReference type="KEGG" id="mgel:G5B37_04710"/>
<keyword evidence="2" id="KW-0732">Signal</keyword>
<dbReference type="Proteomes" id="UP000505306">
    <property type="component" value="Chromosome"/>
</dbReference>
<evidence type="ECO:0000256" key="1">
    <source>
        <dbReference type="SAM" id="Coils"/>
    </source>
</evidence>
<feature type="coiled-coil region" evidence="1">
    <location>
        <begin position="155"/>
        <end position="218"/>
    </location>
</feature>
<reference evidence="3 4" key="1">
    <citation type="submission" date="2020-02" db="EMBL/GenBank/DDBJ databases">
        <title>Complete genome sequence of Flavobacteriaceae bacterium.</title>
        <authorList>
            <person name="Kim S.-J."/>
            <person name="Kim Y.-S."/>
            <person name="Kim K.-H."/>
        </authorList>
    </citation>
    <scope>NUCLEOTIDE SEQUENCE [LARGE SCALE GENOMIC DNA]</scope>
    <source>
        <strain evidence="3 4">RR4-40</strain>
    </source>
</reference>
<evidence type="ECO:0000313" key="4">
    <source>
        <dbReference type="Proteomes" id="UP000505306"/>
    </source>
</evidence>
<dbReference type="AlphaFoldDB" id="A0A6G6GK37"/>
<keyword evidence="4" id="KW-1185">Reference proteome</keyword>
<name>A0A6G6GK37_9FLAO</name>
<gene>
    <name evidence="3" type="ORF">G5B37_04710</name>
</gene>
<feature type="signal peptide" evidence="2">
    <location>
        <begin position="1"/>
        <end position="20"/>
    </location>
</feature>
<protein>
    <submittedName>
        <fullName evidence="3">Uncharacterized protein</fullName>
    </submittedName>
</protein>
<proteinExistence type="predicted"/>
<dbReference type="RefSeq" id="WP_164678916.1">
    <property type="nucleotide sequence ID" value="NZ_CP049057.1"/>
</dbReference>
<sequence>MRHLYILLTICFTVPILANAQIGGSVFDAAKNASSDATEDAKEKADRKAVEQGMQDFFGGINKMADKPMLVNCLSIMSEHARQLAELQNQFEQEEECKKKKEYIEAQSLAALSAGTIIYCPDELNSDKVMYGKKILEFLRPFFVHNMNGGNASGGENLYEKLQRLKSKLKALHQEVVEMSSKDVEYKMEHGPALWSELQKTLQEITEISERLASQEAQELPEDLVLINTILSNYLYAEIKFGNRYSSIKTMAYIINPENIPKEEDRAKFYISVVDYFTYYTSPEFMLKRADEIDFIRRNLPCN</sequence>
<keyword evidence="1" id="KW-0175">Coiled coil</keyword>